<organism evidence="2 3">
    <name type="scientific">Tannerella sp. oral taxon BU063 isolate Cell 2</name>
    <dbReference type="NCBI Taxonomy" id="1411148"/>
    <lineage>
        <taxon>Bacteria</taxon>
        <taxon>Pseudomonadati</taxon>
        <taxon>Bacteroidota</taxon>
        <taxon>Bacteroidia</taxon>
        <taxon>Bacteroidales</taxon>
        <taxon>Tannerellaceae</taxon>
        <taxon>Tannerella</taxon>
    </lineage>
</organism>
<feature type="compositionally biased region" description="Basic and acidic residues" evidence="1">
    <location>
        <begin position="261"/>
        <end position="297"/>
    </location>
</feature>
<dbReference type="Pfam" id="PF19775">
    <property type="entry name" value="DUF6261"/>
    <property type="match status" value="1"/>
</dbReference>
<dbReference type="Proteomes" id="UP000018837">
    <property type="component" value="Unassembled WGS sequence"/>
</dbReference>
<dbReference type="AlphaFoldDB" id="W2C753"/>
<evidence type="ECO:0000313" key="3">
    <source>
        <dbReference type="Proteomes" id="UP000018837"/>
    </source>
</evidence>
<comment type="caution">
    <text evidence="2">The sequence shown here is derived from an EMBL/GenBank/DDBJ whole genome shotgun (WGS) entry which is preliminary data.</text>
</comment>
<evidence type="ECO:0000313" key="2">
    <source>
        <dbReference type="EMBL" id="ETK02873.1"/>
    </source>
</evidence>
<protein>
    <submittedName>
        <fullName evidence="2">Uncharacterized protein</fullName>
    </submittedName>
</protein>
<evidence type="ECO:0000256" key="1">
    <source>
        <dbReference type="SAM" id="MobiDB-lite"/>
    </source>
</evidence>
<gene>
    <name evidence="2" type="ORF">N425_01920</name>
</gene>
<reference evidence="2 3" key="1">
    <citation type="submission" date="2013-11" db="EMBL/GenBank/DDBJ databases">
        <title>Single cell genomics of uncultured Tannerella BU063 (oral taxon 286).</title>
        <authorList>
            <person name="Beall C.J."/>
            <person name="Campbell A.G."/>
            <person name="Griffen A.L."/>
            <person name="Podar M."/>
            <person name="Leys E.J."/>
        </authorList>
    </citation>
    <scope>NUCLEOTIDE SEQUENCE [LARGE SCALE GENOMIC DNA]</scope>
    <source>
        <strain evidence="2">Cell 2</strain>
    </source>
</reference>
<proteinExistence type="predicted"/>
<feature type="compositionally biased region" description="Gly residues" evidence="1">
    <location>
        <begin position="299"/>
        <end position="311"/>
    </location>
</feature>
<dbReference type="EMBL" id="AYUF01000294">
    <property type="protein sequence ID" value="ETK02873.1"/>
    <property type="molecule type" value="Genomic_DNA"/>
</dbReference>
<name>W2C753_9BACT</name>
<sequence>MDEIIEIDPIGMKKLDNGQHVHFHGRAYDLVNEYEPAKIGLPEPLKTEWKGNIDTEEDIGKEVVAETLTKTMNKKNEERDRILTYIFRLIRACVFSPEEAEDKAASELALVINSYGRVQRESFDRQSSHIDGLLVDLKKTENAAHVTTLRLTSALAKLEAANGECKKLYLQSVKNPHRSNLPTAAEVRPKTDAIYNRVVFMLKAAYVSGVASVDKAALKKLAEHLNSLVDRTDKAYHQSLAQKKSAADKKKKKPDTPPQPKEPKPKKPKEGDKPDIHLPEPEAPKKPEGGGEGKKPDTGSGGGGGAPGGGSSPEITLPEE</sequence>
<dbReference type="InterPro" id="IPR046228">
    <property type="entry name" value="DUF6261"/>
</dbReference>
<dbReference type="PATRIC" id="fig|1411148.3.peg.167"/>
<feature type="region of interest" description="Disordered" evidence="1">
    <location>
        <begin position="238"/>
        <end position="320"/>
    </location>
</feature>
<accession>W2C753</accession>